<dbReference type="EMBL" id="MN740631">
    <property type="protein sequence ID" value="QHU36724.1"/>
    <property type="molecule type" value="Genomic_DNA"/>
</dbReference>
<dbReference type="AlphaFoldDB" id="A0A6C0M4N1"/>
<organism evidence="1">
    <name type="scientific">viral metagenome</name>
    <dbReference type="NCBI Taxonomy" id="1070528"/>
    <lineage>
        <taxon>unclassified sequences</taxon>
        <taxon>metagenomes</taxon>
        <taxon>organismal metagenomes</taxon>
    </lineage>
</organism>
<protein>
    <submittedName>
        <fullName evidence="1">Uncharacterized protein</fullName>
    </submittedName>
</protein>
<accession>A0A6C0M4N1</accession>
<name>A0A6C0M4N1_9ZZZZ</name>
<reference evidence="1" key="1">
    <citation type="journal article" date="2020" name="Nature">
        <title>Giant virus diversity and host interactions through global metagenomics.</title>
        <authorList>
            <person name="Schulz F."/>
            <person name="Roux S."/>
            <person name="Paez-Espino D."/>
            <person name="Jungbluth S."/>
            <person name="Walsh D.A."/>
            <person name="Denef V.J."/>
            <person name="McMahon K.D."/>
            <person name="Konstantinidis K.T."/>
            <person name="Eloe-Fadrosh E.A."/>
            <person name="Kyrpides N.C."/>
            <person name="Woyke T."/>
        </authorList>
    </citation>
    <scope>NUCLEOTIDE SEQUENCE</scope>
    <source>
        <strain evidence="1">GVMAG-S-1035124-57</strain>
    </source>
</reference>
<sequence length="131" mass="14910">MTSDKSIIMKAFLNQFTDFVEDVQSVFPDNADIESAKTALFLIKKTNPRILMNAWVTYIVGPYTEEIEKGDIGFFLNKDYTQDLEYMGNAVMQKVDALRGPVRDMGADNQAKSMKYIQNLTKLAKLHAEMD</sequence>
<evidence type="ECO:0000313" key="1">
    <source>
        <dbReference type="EMBL" id="QHU36724.1"/>
    </source>
</evidence>
<proteinExistence type="predicted"/>